<dbReference type="Proteomes" id="UP000694920">
    <property type="component" value="Unplaced"/>
</dbReference>
<proteinExistence type="predicted"/>
<organism evidence="2 3">
    <name type="scientific">Cephus cinctus</name>
    <name type="common">Wheat stem sawfly</name>
    <dbReference type="NCBI Taxonomy" id="211228"/>
    <lineage>
        <taxon>Eukaryota</taxon>
        <taxon>Metazoa</taxon>
        <taxon>Ecdysozoa</taxon>
        <taxon>Arthropoda</taxon>
        <taxon>Hexapoda</taxon>
        <taxon>Insecta</taxon>
        <taxon>Pterygota</taxon>
        <taxon>Neoptera</taxon>
        <taxon>Endopterygota</taxon>
        <taxon>Hymenoptera</taxon>
        <taxon>Cephoidea</taxon>
        <taxon>Cephidae</taxon>
        <taxon>Cephus</taxon>
    </lineage>
</organism>
<evidence type="ECO:0000313" key="2">
    <source>
        <dbReference type="Proteomes" id="UP000694920"/>
    </source>
</evidence>
<name>A0AAJ7BSG0_CEPCN</name>
<protein>
    <submittedName>
        <fullName evidence="3">Uncharacterized protein LOC107266476</fullName>
    </submittedName>
</protein>
<sequence length="142" mass="16935">MHYTIVQQLPFRVREILATVDYADTTILVQALEQLDKSREIENERFRNTHNREQISDTIKKQVNQISVDKANQMSDQYSEHNSNRHRWEGRYKKKRYQGRHKEPYDLNSNTQHLSLPDMRYPPPNVNIPQVQSSFNNHSSLN</sequence>
<feature type="region of interest" description="Disordered" evidence="1">
    <location>
        <begin position="70"/>
        <end position="142"/>
    </location>
</feature>
<dbReference type="KEGG" id="ccin:107266476"/>
<evidence type="ECO:0000313" key="3">
    <source>
        <dbReference type="RefSeq" id="XP_015592470.1"/>
    </source>
</evidence>
<accession>A0AAJ7BSG0</accession>
<gene>
    <name evidence="3" type="primary">LOC107266476</name>
</gene>
<reference evidence="3" key="1">
    <citation type="submission" date="2025-08" db="UniProtKB">
        <authorList>
            <consortium name="RefSeq"/>
        </authorList>
    </citation>
    <scope>IDENTIFICATION</scope>
</reference>
<evidence type="ECO:0000256" key="1">
    <source>
        <dbReference type="SAM" id="MobiDB-lite"/>
    </source>
</evidence>
<feature type="compositionally biased region" description="Polar residues" evidence="1">
    <location>
        <begin position="127"/>
        <end position="142"/>
    </location>
</feature>
<dbReference type="AlphaFoldDB" id="A0AAJ7BSG0"/>
<dbReference type="RefSeq" id="XP_015592470.1">
    <property type="nucleotide sequence ID" value="XM_015736984.2"/>
</dbReference>
<feature type="compositionally biased region" description="Basic and acidic residues" evidence="1">
    <location>
        <begin position="78"/>
        <end position="91"/>
    </location>
</feature>
<dbReference type="GeneID" id="107266476"/>
<keyword evidence="2" id="KW-1185">Reference proteome</keyword>